<organism evidence="1 2">
    <name type="scientific">Panagrellus redivivus</name>
    <name type="common">Microworm</name>
    <dbReference type="NCBI Taxonomy" id="6233"/>
    <lineage>
        <taxon>Eukaryota</taxon>
        <taxon>Metazoa</taxon>
        <taxon>Ecdysozoa</taxon>
        <taxon>Nematoda</taxon>
        <taxon>Chromadorea</taxon>
        <taxon>Rhabditida</taxon>
        <taxon>Tylenchina</taxon>
        <taxon>Panagrolaimomorpha</taxon>
        <taxon>Panagrolaimoidea</taxon>
        <taxon>Panagrolaimidae</taxon>
        <taxon>Panagrellus</taxon>
    </lineage>
</organism>
<dbReference type="WBParaSite" id="Pan_g20591.t1">
    <property type="protein sequence ID" value="Pan_g20591.t1"/>
    <property type="gene ID" value="Pan_g20591"/>
</dbReference>
<dbReference type="SUPFAM" id="SSF47473">
    <property type="entry name" value="EF-hand"/>
    <property type="match status" value="1"/>
</dbReference>
<dbReference type="Proteomes" id="UP000492821">
    <property type="component" value="Unassembled WGS sequence"/>
</dbReference>
<proteinExistence type="predicted"/>
<reference evidence="2" key="2">
    <citation type="submission" date="2020-10" db="UniProtKB">
        <authorList>
            <consortium name="WormBaseParasite"/>
        </authorList>
    </citation>
    <scope>IDENTIFICATION</scope>
</reference>
<evidence type="ECO:0000313" key="1">
    <source>
        <dbReference type="Proteomes" id="UP000492821"/>
    </source>
</evidence>
<reference evidence="1" key="1">
    <citation type="journal article" date="2013" name="Genetics">
        <title>The draft genome and transcriptome of Panagrellus redivivus are shaped by the harsh demands of a free-living lifestyle.</title>
        <authorList>
            <person name="Srinivasan J."/>
            <person name="Dillman A.R."/>
            <person name="Macchietto M.G."/>
            <person name="Heikkinen L."/>
            <person name="Lakso M."/>
            <person name="Fracchia K.M."/>
            <person name="Antoshechkin I."/>
            <person name="Mortazavi A."/>
            <person name="Wong G."/>
            <person name="Sternberg P.W."/>
        </authorList>
    </citation>
    <scope>NUCLEOTIDE SEQUENCE [LARGE SCALE GENOMIC DNA]</scope>
    <source>
        <strain evidence="1">MT8872</strain>
    </source>
</reference>
<dbReference type="InterPro" id="IPR011992">
    <property type="entry name" value="EF-hand-dom_pair"/>
</dbReference>
<name>A0A7E4VHS8_PANRE</name>
<keyword evidence="1" id="KW-1185">Reference proteome</keyword>
<dbReference type="Gene3D" id="1.10.238.10">
    <property type="entry name" value="EF-hand"/>
    <property type="match status" value="1"/>
</dbReference>
<sequence length="112" mass="12348">MLQSNDEKLKLPSDELLEAAFHALIAADGGTTQSSVQNSKEVAGSDALTKEKFVSLMTTHGEVLSENEVNEMLSHLSIRKNGIIDWRAYIRDVRLAIDERKKCEKSKDGSSA</sequence>
<accession>A0A7E4VHS8</accession>
<protein>
    <submittedName>
        <fullName evidence="2">EF-hand domain-containing protein</fullName>
    </submittedName>
</protein>
<dbReference type="AlphaFoldDB" id="A0A7E4VHS8"/>
<evidence type="ECO:0000313" key="2">
    <source>
        <dbReference type="WBParaSite" id="Pan_g20591.t1"/>
    </source>
</evidence>